<feature type="transmembrane region" description="Helical" evidence="1">
    <location>
        <begin position="32"/>
        <end position="50"/>
    </location>
</feature>
<organism evidence="2 3">
    <name type="scientific">Amycolatopsis thermoflava</name>
    <dbReference type="NCBI Taxonomy" id="84480"/>
    <lineage>
        <taxon>Bacteria</taxon>
        <taxon>Bacillati</taxon>
        <taxon>Actinomycetota</taxon>
        <taxon>Actinomycetes</taxon>
        <taxon>Pseudonocardiales</taxon>
        <taxon>Pseudonocardiaceae</taxon>
        <taxon>Amycolatopsis</taxon>
        <taxon>Amycolatopsis methanolica group</taxon>
    </lineage>
</organism>
<keyword evidence="3" id="KW-1185">Reference proteome</keyword>
<keyword evidence="1" id="KW-0812">Transmembrane</keyword>
<feature type="transmembrane region" description="Helical" evidence="1">
    <location>
        <begin position="209"/>
        <end position="231"/>
    </location>
</feature>
<reference evidence="2 3" key="1">
    <citation type="submission" date="2018-11" db="EMBL/GenBank/DDBJ databases">
        <title>Sequencing the genomes of 1000 actinobacteria strains.</title>
        <authorList>
            <person name="Klenk H.-P."/>
        </authorList>
    </citation>
    <scope>NUCLEOTIDE SEQUENCE [LARGE SCALE GENOMIC DNA]</scope>
    <source>
        <strain evidence="2 3">DSM 44348</strain>
    </source>
</reference>
<evidence type="ECO:0000256" key="1">
    <source>
        <dbReference type="SAM" id="Phobius"/>
    </source>
</evidence>
<feature type="transmembrane region" description="Helical" evidence="1">
    <location>
        <begin position="237"/>
        <end position="256"/>
    </location>
</feature>
<feature type="transmembrane region" description="Helical" evidence="1">
    <location>
        <begin position="89"/>
        <end position="109"/>
    </location>
</feature>
<protein>
    <submittedName>
        <fullName evidence="2">Uncharacterized protein</fullName>
    </submittedName>
</protein>
<feature type="transmembrane region" description="Helical" evidence="1">
    <location>
        <begin position="147"/>
        <end position="167"/>
    </location>
</feature>
<feature type="transmembrane region" description="Helical" evidence="1">
    <location>
        <begin position="115"/>
        <end position="135"/>
    </location>
</feature>
<feature type="transmembrane region" description="Helical" evidence="1">
    <location>
        <begin position="179"/>
        <end position="197"/>
    </location>
</feature>
<keyword evidence="1" id="KW-0472">Membrane</keyword>
<name>A0A3N2GPU2_9PSEU</name>
<gene>
    <name evidence="2" type="ORF">EDD35_0930</name>
</gene>
<comment type="caution">
    <text evidence="2">The sequence shown here is derived from an EMBL/GenBank/DDBJ whole genome shotgun (WGS) entry which is preliminary data.</text>
</comment>
<evidence type="ECO:0000313" key="3">
    <source>
        <dbReference type="Proteomes" id="UP000274843"/>
    </source>
</evidence>
<accession>A0A3N2GPU2</accession>
<evidence type="ECO:0000313" key="2">
    <source>
        <dbReference type="EMBL" id="ROS38646.1"/>
    </source>
</evidence>
<sequence length="329" mass="33967">MAVVSRPAVSAPDALSPAALADARRAQPRRGLAGLVFVLPVAGFLAAGAGGPAQSAALLGPVVAFALPLVAMIAFWWDDWPGSLARPGWSGLYDTLLVAAGGLVLSLLGRAVAGAATPLPLAGGIFTVMLQLTLVCERWPLAGAGRIRSGLAALAGCWAAGAVAYLLLVRSGAVPGEAYGAWFTALGAWQMVCYVALRGWPFARIRRRAVRLVTANVAVVACGSVSCLIAEPGRVTAIAAAVVASVLLVSMQFEAWPAVRLGPLPGRSLALVIVAVLAVSLSWLLPLLARVAGVPESEVDGWVTHALLNALSLAVILHVAVWRRWPRRA</sequence>
<dbReference type="Proteomes" id="UP000274843">
    <property type="component" value="Unassembled WGS sequence"/>
</dbReference>
<feature type="transmembrane region" description="Helical" evidence="1">
    <location>
        <begin position="56"/>
        <end position="77"/>
    </location>
</feature>
<feature type="transmembrane region" description="Helical" evidence="1">
    <location>
        <begin position="301"/>
        <end position="322"/>
    </location>
</feature>
<feature type="transmembrane region" description="Helical" evidence="1">
    <location>
        <begin position="268"/>
        <end position="289"/>
    </location>
</feature>
<proteinExistence type="predicted"/>
<dbReference type="EMBL" id="RKHY01000001">
    <property type="protein sequence ID" value="ROS38646.1"/>
    <property type="molecule type" value="Genomic_DNA"/>
</dbReference>
<keyword evidence="1" id="KW-1133">Transmembrane helix</keyword>
<dbReference type="AlphaFoldDB" id="A0A3N2GPU2"/>